<dbReference type="STRING" id="797209.GCA_000376445_00199"/>
<evidence type="ECO:0000259" key="2">
    <source>
        <dbReference type="PROSITE" id="PS50975"/>
    </source>
</evidence>
<dbReference type="AlphaFoldDB" id="E7QRU7"/>
<dbReference type="PANTHER" id="PTHR21621">
    <property type="entry name" value="RIBOSOMAL PROTEIN S6 MODIFICATION PROTEIN"/>
    <property type="match status" value="1"/>
</dbReference>
<accession>E7QRU7</accession>
<keyword evidence="6" id="KW-1185">Reference proteome</keyword>
<reference evidence="3 5" key="1">
    <citation type="journal article" date="2014" name="ISME J.">
        <title>Trehalose/2-sulfotrehalose biosynthesis and glycine-betaine uptake are widely spread mechanisms for osmoadaptation in the Halobacteriales.</title>
        <authorList>
            <person name="Youssef N.H."/>
            <person name="Savage-Ashlock K.N."/>
            <person name="McCully A.L."/>
            <person name="Luedtke B."/>
            <person name="Shaw E.I."/>
            <person name="Hoff W.D."/>
            <person name="Elshahed M.S."/>
        </authorList>
    </citation>
    <scope>NUCLEOTIDE SEQUENCE [LARGE SCALE GENOMIC DNA]</scope>
    <source>
        <strain evidence="3 5">DX253</strain>
    </source>
</reference>
<dbReference type="Proteomes" id="UP000184203">
    <property type="component" value="Unassembled WGS sequence"/>
</dbReference>
<dbReference type="eggNOG" id="arCOG01589">
    <property type="taxonomic scope" value="Archaea"/>
</dbReference>
<dbReference type="PROSITE" id="PS50975">
    <property type="entry name" value="ATP_GRASP"/>
    <property type="match status" value="1"/>
</dbReference>
<dbReference type="EMBL" id="AEMG01000006">
    <property type="protein sequence ID" value="EFW92716.1"/>
    <property type="molecule type" value="Genomic_DNA"/>
</dbReference>
<proteinExistence type="predicted"/>
<sequence length="438" mass="47374">MARTDDAPIRVGVLSFHNSKETKAILNAVEDLGYTPVWLRKGNTRIQILDDEPRFAPDVDIVVNRLLLTTAEHPLEHLEIANAVAGLRPMVNRPDAVLTAIHKYATAVRLSNHGIRTPDSFLGLSAATFAEGRRFVGGPILQKAGIGTHGEAAWKVGTGKRPTPMVGNRHTFLQRFLDQDGRQSDVRVYVVGDEIVGAMRRSAPNGDWRTNVARGGTPEDATDEIPDEVRTIAREATHVLGLDVAGVDVMEWNGDWYVLEVNPTAGFTGLFRATGSSAAPFIARYAIECAGGEVASERVEAVARTLDDSIPNCKPVDSAAANGRRTVGYTEWVTVNGMREAASVVAKADTGATRTSIGIDLASRVGAGPVKSSAAVKFGSGKTSKTRPLVDVDIGIGGRWHRVTASVEDRSHMRHHLILGRDVLSDYRVDIRRRANEE</sequence>
<evidence type="ECO:0000313" key="4">
    <source>
        <dbReference type="EMBL" id="SHK14768.1"/>
    </source>
</evidence>
<dbReference type="PATRIC" id="fig|797209.4.peg.1513"/>
<dbReference type="Proteomes" id="UP000003751">
    <property type="component" value="Unassembled WGS sequence"/>
</dbReference>
<dbReference type="Pfam" id="PF13650">
    <property type="entry name" value="Asp_protease_2"/>
    <property type="match status" value="1"/>
</dbReference>
<reference evidence="4" key="3">
    <citation type="submission" date="2016-11" db="EMBL/GenBank/DDBJ databases">
        <authorList>
            <person name="Jaros S."/>
            <person name="Januszkiewicz K."/>
            <person name="Wedrychowicz H."/>
        </authorList>
    </citation>
    <scope>NUCLEOTIDE SEQUENCE [LARGE SCALE GENOMIC DNA]</scope>
    <source>
        <strain evidence="4">DX253</strain>
    </source>
</reference>
<dbReference type="GO" id="GO:0046872">
    <property type="term" value="F:metal ion binding"/>
    <property type="evidence" value="ECO:0007669"/>
    <property type="project" value="InterPro"/>
</dbReference>
<keyword evidence="4" id="KW-0436">Ligase</keyword>
<dbReference type="Gene3D" id="2.40.70.10">
    <property type="entry name" value="Acid Proteases"/>
    <property type="match status" value="1"/>
</dbReference>
<dbReference type="RefSeq" id="WP_007978546.1">
    <property type="nucleotide sequence ID" value="NZ_AEMG01000006.1"/>
</dbReference>
<dbReference type="PANTHER" id="PTHR21621:SF0">
    <property type="entry name" value="BETA-CITRYLGLUTAMATE SYNTHASE B-RELATED"/>
    <property type="match status" value="1"/>
</dbReference>
<keyword evidence="1" id="KW-0547">Nucleotide-binding</keyword>
<dbReference type="Gene3D" id="3.30.470.20">
    <property type="entry name" value="ATP-grasp fold, B domain"/>
    <property type="match status" value="1"/>
</dbReference>
<dbReference type="GO" id="GO:0016879">
    <property type="term" value="F:ligase activity, forming carbon-nitrogen bonds"/>
    <property type="evidence" value="ECO:0007669"/>
    <property type="project" value="TreeGrafter"/>
</dbReference>
<dbReference type="InterPro" id="IPR021109">
    <property type="entry name" value="Peptidase_aspartic_dom_sf"/>
</dbReference>
<evidence type="ECO:0000313" key="3">
    <source>
        <dbReference type="EMBL" id="EFW92716.1"/>
    </source>
</evidence>
<dbReference type="InterPro" id="IPR013651">
    <property type="entry name" value="ATP-grasp_RimK-type"/>
</dbReference>
<keyword evidence="1" id="KW-0067">ATP-binding</keyword>
<feature type="domain" description="ATP-grasp" evidence="2">
    <location>
        <begin position="107"/>
        <end position="287"/>
    </location>
</feature>
<dbReference type="Pfam" id="PF08443">
    <property type="entry name" value="RimK"/>
    <property type="match status" value="1"/>
</dbReference>
<organism evidence="3 5">
    <name type="scientific">Haladaptatus paucihalophilus DX253</name>
    <dbReference type="NCBI Taxonomy" id="797209"/>
    <lineage>
        <taxon>Archaea</taxon>
        <taxon>Methanobacteriati</taxon>
        <taxon>Methanobacteriota</taxon>
        <taxon>Stenosarchaea group</taxon>
        <taxon>Halobacteria</taxon>
        <taxon>Halobacteriales</taxon>
        <taxon>Haladaptataceae</taxon>
        <taxon>Haladaptatus</taxon>
    </lineage>
</organism>
<dbReference type="EMBL" id="FRAN01000001">
    <property type="protein sequence ID" value="SHK14768.1"/>
    <property type="molecule type" value="Genomic_DNA"/>
</dbReference>
<dbReference type="InterPro" id="IPR011761">
    <property type="entry name" value="ATP-grasp"/>
</dbReference>
<dbReference type="Gene3D" id="3.40.50.20">
    <property type="match status" value="1"/>
</dbReference>
<evidence type="ECO:0000313" key="5">
    <source>
        <dbReference type="Proteomes" id="UP000003751"/>
    </source>
</evidence>
<dbReference type="SUPFAM" id="SSF50630">
    <property type="entry name" value="Acid proteases"/>
    <property type="match status" value="1"/>
</dbReference>
<dbReference type="GO" id="GO:0005737">
    <property type="term" value="C:cytoplasm"/>
    <property type="evidence" value="ECO:0007669"/>
    <property type="project" value="TreeGrafter"/>
</dbReference>
<reference evidence="6" key="2">
    <citation type="submission" date="2016-11" db="EMBL/GenBank/DDBJ databases">
        <authorList>
            <person name="Varghese N."/>
            <person name="Submissions S."/>
        </authorList>
    </citation>
    <scope>NUCLEOTIDE SEQUENCE [LARGE SCALE GENOMIC DNA]</scope>
    <source>
        <strain evidence="6">DX253</strain>
    </source>
</reference>
<gene>
    <name evidence="4" type="ORF">SAMN05444342_0741</name>
    <name evidence="3" type="ORF">ZOD2009_07599</name>
</gene>
<name>E7QRU7_HALPU</name>
<evidence type="ECO:0000313" key="6">
    <source>
        <dbReference type="Proteomes" id="UP000184203"/>
    </source>
</evidence>
<protein>
    <submittedName>
        <fullName evidence="4">Alpha-L-glutamate ligase, RimK family</fullName>
    </submittedName>
</protein>
<dbReference type="GO" id="GO:0005524">
    <property type="term" value="F:ATP binding"/>
    <property type="evidence" value="ECO:0007669"/>
    <property type="project" value="UniProtKB-UniRule"/>
</dbReference>
<dbReference type="OrthoDB" id="200216at2157"/>
<dbReference type="SUPFAM" id="SSF56059">
    <property type="entry name" value="Glutathione synthetase ATP-binding domain-like"/>
    <property type="match status" value="1"/>
</dbReference>
<evidence type="ECO:0000256" key="1">
    <source>
        <dbReference type="PROSITE-ProRule" id="PRU00409"/>
    </source>
</evidence>